<dbReference type="InterPro" id="IPR036217">
    <property type="entry name" value="MethylDNA_cys_MeTrfase_DNAb"/>
</dbReference>
<keyword evidence="5" id="KW-0234">DNA repair</keyword>
<dbReference type="InterPro" id="IPR008332">
    <property type="entry name" value="MethylG_MeTrfase_N"/>
</dbReference>
<evidence type="ECO:0000313" key="9">
    <source>
        <dbReference type="EMBL" id="QTQ14752.1"/>
    </source>
</evidence>
<comment type="catalytic activity">
    <reaction evidence="6">
        <text>a 6-O-methyl-2'-deoxyguanosine in DNA + L-cysteinyl-[protein] = S-methyl-L-cysteinyl-[protein] + a 2'-deoxyguanosine in DNA</text>
        <dbReference type="Rhea" id="RHEA:24000"/>
        <dbReference type="Rhea" id="RHEA-COMP:10131"/>
        <dbReference type="Rhea" id="RHEA-COMP:10132"/>
        <dbReference type="Rhea" id="RHEA-COMP:11367"/>
        <dbReference type="Rhea" id="RHEA-COMP:11368"/>
        <dbReference type="ChEBI" id="CHEBI:29950"/>
        <dbReference type="ChEBI" id="CHEBI:82612"/>
        <dbReference type="ChEBI" id="CHEBI:85445"/>
        <dbReference type="ChEBI" id="CHEBI:85448"/>
        <dbReference type="EC" id="2.1.1.63"/>
    </reaction>
</comment>
<keyword evidence="4" id="KW-0227">DNA damage</keyword>
<dbReference type="InterPro" id="IPR014048">
    <property type="entry name" value="MethylDNA_cys_MeTrfase_DNA-bd"/>
</dbReference>
<dbReference type="Proteomes" id="UP000671908">
    <property type="component" value="Chromosome"/>
</dbReference>
<evidence type="ECO:0000259" key="8">
    <source>
        <dbReference type="Pfam" id="PF02870"/>
    </source>
</evidence>
<dbReference type="Pfam" id="PF01035">
    <property type="entry name" value="DNA_binding_1"/>
    <property type="match status" value="1"/>
</dbReference>
<dbReference type="InterPro" id="IPR036388">
    <property type="entry name" value="WH-like_DNA-bd_sf"/>
</dbReference>
<proteinExistence type="predicted"/>
<evidence type="ECO:0000256" key="1">
    <source>
        <dbReference type="ARBA" id="ARBA00001286"/>
    </source>
</evidence>
<name>A0A975F5B2_9SPIR</name>
<dbReference type="AlphaFoldDB" id="A0A975F5B2"/>
<dbReference type="Pfam" id="PF02870">
    <property type="entry name" value="Methyltransf_1N"/>
    <property type="match status" value="1"/>
</dbReference>
<organism evidence="9 10">
    <name type="scientific">Treponema parvum</name>
    <dbReference type="NCBI Taxonomy" id="138851"/>
    <lineage>
        <taxon>Bacteria</taxon>
        <taxon>Pseudomonadati</taxon>
        <taxon>Spirochaetota</taxon>
        <taxon>Spirochaetia</taxon>
        <taxon>Spirochaetales</taxon>
        <taxon>Treponemataceae</taxon>
        <taxon>Treponema</taxon>
    </lineage>
</organism>
<feature type="domain" description="Methylguanine DNA methyltransferase ribonuclease-like" evidence="8">
    <location>
        <begin position="6"/>
        <end position="70"/>
    </location>
</feature>
<dbReference type="GO" id="GO:0006281">
    <property type="term" value="P:DNA repair"/>
    <property type="evidence" value="ECO:0007669"/>
    <property type="project" value="UniProtKB-KW"/>
</dbReference>
<dbReference type="Gene3D" id="3.30.160.70">
    <property type="entry name" value="Methylated DNA-protein cysteine methyltransferase domain"/>
    <property type="match status" value="1"/>
</dbReference>
<sequence>MVYIHRYKTPGGFSNLLMNSDGEALTGLWFENSQDAFKHVLNCEEKELTIFKDTCRWLDVYFSGKQPDFTPEYKIKNLTPFRKEVIDEMLKIPFGAVVSYGYIANTLARKRGKAKMSAQAVGGAVGWNPLCIIIPCHRVVGTNMNLTGYGGGIQNKISLLSLEGNDMNMFPLPKKMEQRPGACKNSAPNV</sequence>
<evidence type="ECO:0000259" key="7">
    <source>
        <dbReference type="Pfam" id="PF01035"/>
    </source>
</evidence>
<evidence type="ECO:0000256" key="3">
    <source>
        <dbReference type="ARBA" id="ARBA00022679"/>
    </source>
</evidence>
<accession>A0A975F5B2</accession>
<dbReference type="EMBL" id="CP054142">
    <property type="protein sequence ID" value="QTQ14752.1"/>
    <property type="molecule type" value="Genomic_DNA"/>
</dbReference>
<evidence type="ECO:0000256" key="6">
    <source>
        <dbReference type="ARBA" id="ARBA00049348"/>
    </source>
</evidence>
<dbReference type="RefSeq" id="WP_210119394.1">
    <property type="nucleotide sequence ID" value="NZ_CP054142.1"/>
</dbReference>
<feature type="domain" description="Methylated-DNA-[protein]-cysteine S-methyltransferase DNA binding" evidence="7">
    <location>
        <begin position="80"/>
        <end position="164"/>
    </location>
</feature>
<dbReference type="PANTHER" id="PTHR10815">
    <property type="entry name" value="METHYLATED-DNA--PROTEIN-CYSTEINE METHYLTRANSFERASE"/>
    <property type="match status" value="1"/>
</dbReference>
<evidence type="ECO:0000256" key="2">
    <source>
        <dbReference type="ARBA" id="ARBA00022603"/>
    </source>
</evidence>
<dbReference type="CDD" id="cd06445">
    <property type="entry name" value="ATase"/>
    <property type="match status" value="1"/>
</dbReference>
<dbReference type="GO" id="GO:0003908">
    <property type="term" value="F:methylated-DNA-[protein]-cysteine S-methyltransferase activity"/>
    <property type="evidence" value="ECO:0007669"/>
    <property type="project" value="UniProtKB-EC"/>
</dbReference>
<protein>
    <submittedName>
        <fullName evidence="9">Methylated-DNA--[protein]-cysteine S-methyltransferase</fullName>
    </submittedName>
</protein>
<evidence type="ECO:0000256" key="4">
    <source>
        <dbReference type="ARBA" id="ARBA00022763"/>
    </source>
</evidence>
<dbReference type="KEGG" id="tpav:HRQ91_09910"/>
<dbReference type="GO" id="GO:0032259">
    <property type="term" value="P:methylation"/>
    <property type="evidence" value="ECO:0007669"/>
    <property type="project" value="UniProtKB-KW"/>
</dbReference>
<dbReference type="PANTHER" id="PTHR10815:SF5">
    <property type="entry name" value="METHYLATED-DNA--PROTEIN-CYSTEINE METHYLTRANSFERASE"/>
    <property type="match status" value="1"/>
</dbReference>
<keyword evidence="10" id="KW-1185">Reference proteome</keyword>
<keyword evidence="2" id="KW-0489">Methyltransferase</keyword>
<reference evidence="9 10" key="1">
    <citation type="journal article" date="2021" name="Microbiol. Resour. Announc.">
        <title>Complete Genome Sequences of Three Human Oral Treponema parvum Isolates.</title>
        <authorList>
            <person name="Zeng H."/>
            <person name="Watt R.M."/>
        </authorList>
    </citation>
    <scope>NUCLEOTIDE SEQUENCE [LARGE SCALE GENOMIC DNA]</scope>
    <source>
        <strain evidence="9 10">ATCC 700770</strain>
    </source>
</reference>
<dbReference type="InterPro" id="IPR036631">
    <property type="entry name" value="MGMT_N_sf"/>
</dbReference>
<comment type="catalytic activity">
    <reaction evidence="1">
        <text>a 4-O-methyl-thymidine in DNA + L-cysteinyl-[protein] = a thymidine in DNA + S-methyl-L-cysteinyl-[protein]</text>
        <dbReference type="Rhea" id="RHEA:53428"/>
        <dbReference type="Rhea" id="RHEA-COMP:10131"/>
        <dbReference type="Rhea" id="RHEA-COMP:10132"/>
        <dbReference type="Rhea" id="RHEA-COMP:13555"/>
        <dbReference type="Rhea" id="RHEA-COMP:13556"/>
        <dbReference type="ChEBI" id="CHEBI:29950"/>
        <dbReference type="ChEBI" id="CHEBI:82612"/>
        <dbReference type="ChEBI" id="CHEBI:137386"/>
        <dbReference type="ChEBI" id="CHEBI:137387"/>
        <dbReference type="EC" id="2.1.1.63"/>
    </reaction>
</comment>
<dbReference type="PROSITE" id="PS00374">
    <property type="entry name" value="MGMT"/>
    <property type="match status" value="1"/>
</dbReference>
<dbReference type="SUPFAM" id="SSF46767">
    <property type="entry name" value="Methylated DNA-protein cysteine methyltransferase, C-terminal domain"/>
    <property type="match status" value="1"/>
</dbReference>
<evidence type="ECO:0000256" key="5">
    <source>
        <dbReference type="ARBA" id="ARBA00023204"/>
    </source>
</evidence>
<gene>
    <name evidence="9" type="ORF">HRQ91_09910</name>
</gene>
<evidence type="ECO:0000313" key="10">
    <source>
        <dbReference type="Proteomes" id="UP000671908"/>
    </source>
</evidence>
<dbReference type="InterPro" id="IPR001497">
    <property type="entry name" value="MethylDNA_cys_MeTrfase_AS"/>
</dbReference>
<dbReference type="Gene3D" id="1.10.10.10">
    <property type="entry name" value="Winged helix-like DNA-binding domain superfamily/Winged helix DNA-binding domain"/>
    <property type="match status" value="1"/>
</dbReference>
<dbReference type="SUPFAM" id="SSF53155">
    <property type="entry name" value="Methylated DNA-protein cysteine methyltransferase domain"/>
    <property type="match status" value="1"/>
</dbReference>
<dbReference type="NCBIfam" id="TIGR00589">
    <property type="entry name" value="ogt"/>
    <property type="match status" value="1"/>
</dbReference>
<keyword evidence="3" id="KW-0808">Transferase</keyword>